<evidence type="ECO:0000256" key="4">
    <source>
        <dbReference type="ARBA" id="ARBA00022771"/>
    </source>
</evidence>
<feature type="region of interest" description="Disordered" evidence="9">
    <location>
        <begin position="177"/>
        <end position="259"/>
    </location>
</feature>
<dbReference type="GO" id="GO:0008270">
    <property type="term" value="F:zinc ion binding"/>
    <property type="evidence" value="ECO:0007669"/>
    <property type="project" value="UniProtKB-KW"/>
</dbReference>
<evidence type="ECO:0000256" key="6">
    <source>
        <dbReference type="ARBA" id="ARBA00023242"/>
    </source>
</evidence>
<keyword evidence="8" id="KW-0175">Coiled coil</keyword>
<dbReference type="InterPro" id="IPR056436">
    <property type="entry name" value="Znf-C2H2_ZIC1-5/GLI1-3-like"/>
</dbReference>
<dbReference type="PROSITE" id="PS50157">
    <property type="entry name" value="ZINC_FINGER_C2H2_2"/>
    <property type="match status" value="3"/>
</dbReference>
<organism evidence="11 12">
    <name type="scientific">Mycena citricolor</name>
    <dbReference type="NCBI Taxonomy" id="2018698"/>
    <lineage>
        <taxon>Eukaryota</taxon>
        <taxon>Fungi</taxon>
        <taxon>Dikarya</taxon>
        <taxon>Basidiomycota</taxon>
        <taxon>Agaricomycotina</taxon>
        <taxon>Agaricomycetes</taxon>
        <taxon>Agaricomycetidae</taxon>
        <taxon>Agaricales</taxon>
        <taxon>Marasmiineae</taxon>
        <taxon>Mycenaceae</taxon>
        <taxon>Mycena</taxon>
    </lineage>
</organism>
<gene>
    <name evidence="11" type="ORF">MYCIT1_LOCUS4223</name>
</gene>
<keyword evidence="12" id="KW-1185">Reference proteome</keyword>
<dbReference type="PANTHER" id="PTHR45718:SF6">
    <property type="entry name" value="ZINC FINGER PROTEIN GLI2"/>
    <property type="match status" value="1"/>
</dbReference>
<dbReference type="AlphaFoldDB" id="A0AAD2JVZ1"/>
<keyword evidence="3" id="KW-0677">Repeat</keyword>
<dbReference type="GO" id="GO:0005634">
    <property type="term" value="C:nucleus"/>
    <property type="evidence" value="ECO:0007669"/>
    <property type="project" value="UniProtKB-SubCell"/>
</dbReference>
<sequence length="438" mass="47856">MVDGDLIILNLRRAPMSASPPIDPVLLASGGAPEPPSEPEVVPDITRARSISSDYSSVAAAVATEDDGDSSADSRPGSPRMTGQFQIIRENETVTCLWNNCGMLFDTLSTLIAHIHSVHIGMNKHKYTCEWATCLRRGLSQTSRFALIAHIRKHTGERPFMCTHPECDSSFTRSDALAKHMRQQHDISPPPAGQNRPRPRKRKRGAADDEETQNETPPPGTPIPQGEPIVPTPDDIDTPPVLTRESSAPRPTTPLPRVTSLEALRTDLLAGSPGLPHPPSWMSSTVLEDDDVDITSGENLPPLLRSRYLPSVDLVLGCSPAKAMYLIMKAKHQYAMEQRALLENELQMAKSELSRLRARKDQALDGLLNGFFGASANHLIAEVPIPPSMLMAPRTPINITNNSTANMNASHMSSQAAGTHRRQIRHDSRTPQQEPPAT</sequence>
<dbReference type="Gene3D" id="3.30.160.60">
    <property type="entry name" value="Classic Zinc Finger"/>
    <property type="match status" value="3"/>
</dbReference>
<evidence type="ECO:0000256" key="7">
    <source>
        <dbReference type="PROSITE-ProRule" id="PRU00042"/>
    </source>
</evidence>
<dbReference type="SUPFAM" id="SSF57667">
    <property type="entry name" value="beta-beta-alpha zinc fingers"/>
    <property type="match status" value="2"/>
</dbReference>
<evidence type="ECO:0000256" key="9">
    <source>
        <dbReference type="SAM" id="MobiDB-lite"/>
    </source>
</evidence>
<dbReference type="PANTHER" id="PTHR45718">
    <property type="entry name" value="TRANSCRIPTIONAL ACTIVATOR CUBITUS INTERRUPTUS"/>
    <property type="match status" value="1"/>
</dbReference>
<keyword evidence="5" id="KW-0862">Zinc</keyword>
<evidence type="ECO:0000256" key="8">
    <source>
        <dbReference type="SAM" id="Coils"/>
    </source>
</evidence>
<evidence type="ECO:0000256" key="2">
    <source>
        <dbReference type="ARBA" id="ARBA00022723"/>
    </source>
</evidence>
<name>A0AAD2JVZ1_9AGAR</name>
<keyword evidence="4 7" id="KW-0863">Zinc-finger</keyword>
<comment type="subcellular location">
    <subcellularLocation>
        <location evidence="1">Nucleus</location>
    </subcellularLocation>
</comment>
<feature type="region of interest" description="Disordered" evidence="9">
    <location>
        <begin position="403"/>
        <end position="438"/>
    </location>
</feature>
<dbReference type="PROSITE" id="PS00028">
    <property type="entry name" value="ZINC_FINGER_C2H2_1"/>
    <property type="match status" value="2"/>
</dbReference>
<accession>A0AAD2JVZ1</accession>
<dbReference type="FunFam" id="3.30.160.60:FF:000201">
    <property type="entry name" value="C2H2 finger domain protein (Gli3)"/>
    <property type="match status" value="1"/>
</dbReference>
<dbReference type="EMBL" id="CAVNYO010000048">
    <property type="protein sequence ID" value="CAK5264236.1"/>
    <property type="molecule type" value="Genomic_DNA"/>
</dbReference>
<dbReference type="InterPro" id="IPR013087">
    <property type="entry name" value="Znf_C2H2_type"/>
</dbReference>
<evidence type="ECO:0000313" key="12">
    <source>
        <dbReference type="Proteomes" id="UP001295794"/>
    </source>
</evidence>
<feature type="domain" description="C2H2-type" evidence="10">
    <location>
        <begin position="94"/>
        <end position="124"/>
    </location>
</feature>
<reference evidence="11" key="1">
    <citation type="submission" date="2023-11" db="EMBL/GenBank/DDBJ databases">
        <authorList>
            <person name="De Vega J J."/>
            <person name="De Vega J J."/>
        </authorList>
    </citation>
    <scope>NUCLEOTIDE SEQUENCE</scope>
</reference>
<feature type="compositionally biased region" description="Low complexity" evidence="9">
    <location>
        <begin position="223"/>
        <end position="241"/>
    </location>
</feature>
<evidence type="ECO:0000256" key="1">
    <source>
        <dbReference type="ARBA" id="ARBA00004123"/>
    </source>
</evidence>
<dbReference type="GO" id="GO:0000978">
    <property type="term" value="F:RNA polymerase II cis-regulatory region sequence-specific DNA binding"/>
    <property type="evidence" value="ECO:0007669"/>
    <property type="project" value="TreeGrafter"/>
</dbReference>
<protein>
    <recommendedName>
        <fullName evidence="10">C2H2-type domain-containing protein</fullName>
    </recommendedName>
</protein>
<dbReference type="InterPro" id="IPR036236">
    <property type="entry name" value="Znf_C2H2_sf"/>
</dbReference>
<dbReference type="Pfam" id="PF23561">
    <property type="entry name" value="zf-C2H2_15"/>
    <property type="match status" value="1"/>
</dbReference>
<keyword evidence="2" id="KW-0479">Metal-binding</keyword>
<dbReference type="InterPro" id="IPR043359">
    <property type="entry name" value="GLI-like"/>
</dbReference>
<proteinExistence type="predicted"/>
<evidence type="ECO:0000256" key="3">
    <source>
        <dbReference type="ARBA" id="ARBA00022737"/>
    </source>
</evidence>
<dbReference type="GO" id="GO:0000981">
    <property type="term" value="F:DNA-binding transcription factor activity, RNA polymerase II-specific"/>
    <property type="evidence" value="ECO:0007669"/>
    <property type="project" value="TreeGrafter"/>
</dbReference>
<dbReference type="Proteomes" id="UP001295794">
    <property type="component" value="Unassembled WGS sequence"/>
</dbReference>
<dbReference type="Pfam" id="PF00096">
    <property type="entry name" value="zf-C2H2"/>
    <property type="match status" value="1"/>
</dbReference>
<feature type="compositionally biased region" description="Polar residues" evidence="9">
    <location>
        <begin position="403"/>
        <end position="417"/>
    </location>
</feature>
<evidence type="ECO:0000313" key="11">
    <source>
        <dbReference type="EMBL" id="CAK5264236.1"/>
    </source>
</evidence>
<comment type="caution">
    <text evidence="11">The sequence shown here is derived from an EMBL/GenBank/DDBJ whole genome shotgun (WGS) entry which is preliminary data.</text>
</comment>
<evidence type="ECO:0000259" key="10">
    <source>
        <dbReference type="PROSITE" id="PS50157"/>
    </source>
</evidence>
<dbReference type="GO" id="GO:0007224">
    <property type="term" value="P:smoothened signaling pathway"/>
    <property type="evidence" value="ECO:0007669"/>
    <property type="project" value="TreeGrafter"/>
</dbReference>
<dbReference type="SMART" id="SM00355">
    <property type="entry name" value="ZnF_C2H2"/>
    <property type="match status" value="3"/>
</dbReference>
<feature type="region of interest" description="Disordered" evidence="9">
    <location>
        <begin position="62"/>
        <end position="83"/>
    </location>
</feature>
<feature type="coiled-coil region" evidence="8">
    <location>
        <begin position="332"/>
        <end position="366"/>
    </location>
</feature>
<feature type="domain" description="C2H2-type" evidence="10">
    <location>
        <begin position="127"/>
        <end position="159"/>
    </location>
</feature>
<feature type="domain" description="C2H2-type" evidence="10">
    <location>
        <begin position="160"/>
        <end position="190"/>
    </location>
</feature>
<keyword evidence="6" id="KW-0539">Nucleus</keyword>
<evidence type="ECO:0000256" key="5">
    <source>
        <dbReference type="ARBA" id="ARBA00022833"/>
    </source>
</evidence>